<dbReference type="Proteomes" id="UP001500962">
    <property type="component" value="Unassembled WGS sequence"/>
</dbReference>
<dbReference type="EMBL" id="BAAADN010000004">
    <property type="protein sequence ID" value="GAA0451328.1"/>
    <property type="molecule type" value="Genomic_DNA"/>
</dbReference>
<gene>
    <name evidence="5" type="ORF">GCM10008985_03720</name>
    <name evidence="6" type="ORF">MUK72_15845</name>
</gene>
<dbReference type="EMBL" id="CP095006">
    <property type="protein sequence ID" value="UOO96658.1"/>
    <property type="molecule type" value="Genomic_DNA"/>
</dbReference>
<evidence type="ECO:0000256" key="2">
    <source>
        <dbReference type="ARBA" id="ARBA00008520"/>
    </source>
</evidence>
<keyword evidence="7" id="KW-1185">Reference proteome</keyword>
<protein>
    <submittedName>
        <fullName evidence="6">ABC transporter substrate-binding protein</fullName>
    </submittedName>
</protein>
<evidence type="ECO:0000313" key="6">
    <source>
        <dbReference type="EMBL" id="UOO96658.1"/>
    </source>
</evidence>
<dbReference type="SUPFAM" id="SSF53850">
    <property type="entry name" value="Periplasmic binding protein-like II"/>
    <property type="match status" value="1"/>
</dbReference>
<evidence type="ECO:0000313" key="5">
    <source>
        <dbReference type="EMBL" id="GAA0451328.1"/>
    </source>
</evidence>
<evidence type="ECO:0000313" key="7">
    <source>
        <dbReference type="Proteomes" id="UP000830542"/>
    </source>
</evidence>
<dbReference type="PANTHER" id="PTHR43649:SF28">
    <property type="entry name" value="BINDING PROTEIN COMPONENT OF ABC SUGAR TRANSPORTER-RELATED"/>
    <property type="match status" value="1"/>
</dbReference>
<dbReference type="Proteomes" id="UP000830542">
    <property type="component" value="Plasmid unnamed1"/>
</dbReference>
<evidence type="ECO:0000256" key="3">
    <source>
        <dbReference type="ARBA" id="ARBA00022448"/>
    </source>
</evidence>
<name>A0AAV3SC98_HALDO</name>
<dbReference type="Pfam" id="PF01547">
    <property type="entry name" value="SBP_bac_1"/>
    <property type="match status" value="1"/>
</dbReference>
<reference evidence="5" key="1">
    <citation type="journal article" date="2014" name="Int. J. Syst. Evol. Microbiol.">
        <title>Complete genome sequence of Corynebacterium casei LMG S-19264T (=DSM 44701T), isolated from a smear-ripened cheese.</title>
        <authorList>
            <consortium name="US DOE Joint Genome Institute (JGI-PGF)"/>
            <person name="Walter F."/>
            <person name="Albersmeier A."/>
            <person name="Kalinowski J."/>
            <person name="Ruckert C."/>
        </authorList>
    </citation>
    <scope>NUCLEOTIDE SEQUENCE</scope>
    <source>
        <strain evidence="5">JCM 12289</strain>
    </source>
</reference>
<comment type="similarity">
    <text evidence="2">Belongs to the bacterial solute-binding protein 1 family.</text>
</comment>
<proteinExistence type="inferred from homology"/>
<organism evidence="5 8">
    <name type="scientific">Halococcus dombrowskii</name>
    <dbReference type="NCBI Taxonomy" id="179637"/>
    <lineage>
        <taxon>Archaea</taxon>
        <taxon>Methanobacteriati</taxon>
        <taxon>Methanobacteriota</taxon>
        <taxon>Stenosarchaea group</taxon>
        <taxon>Halobacteria</taxon>
        <taxon>Halobacteriales</taxon>
        <taxon>Halococcaceae</taxon>
        <taxon>Halococcus</taxon>
    </lineage>
</organism>
<dbReference type="RefSeq" id="WP_244705585.1">
    <property type="nucleotide sequence ID" value="NZ_BAAADN010000004.1"/>
</dbReference>
<dbReference type="InterPro" id="IPR006059">
    <property type="entry name" value="SBP"/>
</dbReference>
<keyword evidence="3" id="KW-0813">Transport</keyword>
<evidence type="ECO:0000256" key="4">
    <source>
        <dbReference type="ARBA" id="ARBA00022729"/>
    </source>
</evidence>
<reference evidence="6" key="2">
    <citation type="submission" date="2022-04" db="EMBL/GenBank/DDBJ databases">
        <title>Sequencing and genomic assembly of Halococcus dombrowskii.</title>
        <authorList>
            <person name="Lim S.W."/>
            <person name="MacLea K.S."/>
        </authorList>
    </citation>
    <scope>NUCLEOTIDE SEQUENCE</scope>
    <source>
        <strain evidence="6">H4</strain>
        <plasmid evidence="6">unnamed1</plasmid>
    </source>
</reference>
<keyword evidence="6" id="KW-0614">Plasmid</keyword>
<dbReference type="InterPro" id="IPR050490">
    <property type="entry name" value="Bact_solute-bd_prot1"/>
</dbReference>
<dbReference type="KEGG" id="hdo:MUK72_15845"/>
<keyword evidence="4" id="KW-0732">Signal</keyword>
<geneLocation type="plasmid" evidence="6 7">
    <name>unnamed1</name>
</geneLocation>
<accession>A0AAV3SC98</accession>
<dbReference type="PANTHER" id="PTHR43649">
    <property type="entry name" value="ARABINOSE-BINDING PROTEIN-RELATED"/>
    <property type="match status" value="1"/>
</dbReference>
<comment type="subcellular location">
    <subcellularLocation>
        <location evidence="1">Cell envelope</location>
    </subcellularLocation>
</comment>
<reference evidence="5" key="3">
    <citation type="submission" date="2023-12" db="EMBL/GenBank/DDBJ databases">
        <authorList>
            <person name="Sun Q."/>
            <person name="Inoue M."/>
        </authorList>
    </citation>
    <scope>NUCLEOTIDE SEQUENCE</scope>
    <source>
        <strain evidence="5">JCM 12289</strain>
    </source>
</reference>
<dbReference type="Gene3D" id="3.40.190.10">
    <property type="entry name" value="Periplasmic binding protein-like II"/>
    <property type="match status" value="2"/>
</dbReference>
<evidence type="ECO:0000313" key="8">
    <source>
        <dbReference type="Proteomes" id="UP001500962"/>
    </source>
</evidence>
<dbReference type="AlphaFoldDB" id="A0AAV3SC98"/>
<evidence type="ECO:0000256" key="1">
    <source>
        <dbReference type="ARBA" id="ARBA00004196"/>
    </source>
</evidence>
<sequence>MTSSNDSIDKKVLRRAYLKGFAGAAGTVAVAGCLGGGNGSSGNGSSGNGSSGNGNNEQLTVLHGWTGGDGKDAITAMIKKFKEEYPDANTKFNTVGGTGNVQLNTLVTQKLNNNNPPSSWAAWPGEHLTPFVEGDLLGDIGESVWSKNNMKEAYAKEAGQLSKFNGSYKCVPMGSHRMNNLFYNKNVINKADIDPKNLSSPADLVNALGQIEKKTDAVGMSKSMVNSTTIMRLWAATLLGSEGYQAYMDVVNGNGDMKSVKNSLKATKKLTQYFPDDAATLDPPGSFQMIANGEAGVLQSGNWVAGYLTGKKKKYKEDWDWAAFPGTKGMYGLHFDSFVYPKNAPAPQATIKWLRYCGTKEAQVAYNTRKGSIPPRTDVSTDEFGPYLTDTIKDFQNAEHKPPTIADGLAVSPSTLSDLGTVFTDNFMDPYDVNATAEGILSAIGENSS</sequence>
<dbReference type="GeneID" id="71763351"/>